<comment type="caution">
    <text evidence="1">The sequence shown here is derived from an EMBL/GenBank/DDBJ whole genome shotgun (WGS) entry which is preliminary data.</text>
</comment>
<accession>A0AAD7HCJ8</accession>
<gene>
    <name evidence="1" type="ORF">DFH07DRAFT_762009</name>
</gene>
<evidence type="ECO:0000313" key="2">
    <source>
        <dbReference type="Proteomes" id="UP001215280"/>
    </source>
</evidence>
<name>A0AAD7HCJ8_9AGAR</name>
<keyword evidence="2" id="KW-1185">Reference proteome</keyword>
<proteinExistence type="predicted"/>
<dbReference type="EMBL" id="JARJLG010000318">
    <property type="protein sequence ID" value="KAJ7717424.1"/>
    <property type="molecule type" value="Genomic_DNA"/>
</dbReference>
<evidence type="ECO:0000313" key="1">
    <source>
        <dbReference type="EMBL" id="KAJ7717424.1"/>
    </source>
</evidence>
<organism evidence="1 2">
    <name type="scientific">Mycena maculata</name>
    <dbReference type="NCBI Taxonomy" id="230809"/>
    <lineage>
        <taxon>Eukaryota</taxon>
        <taxon>Fungi</taxon>
        <taxon>Dikarya</taxon>
        <taxon>Basidiomycota</taxon>
        <taxon>Agaricomycotina</taxon>
        <taxon>Agaricomycetes</taxon>
        <taxon>Agaricomycetidae</taxon>
        <taxon>Agaricales</taxon>
        <taxon>Marasmiineae</taxon>
        <taxon>Mycenaceae</taxon>
        <taxon>Mycena</taxon>
    </lineage>
</organism>
<dbReference type="AlphaFoldDB" id="A0AAD7HCJ8"/>
<reference evidence="1" key="1">
    <citation type="submission" date="2023-03" db="EMBL/GenBank/DDBJ databases">
        <title>Massive genome expansion in bonnet fungi (Mycena s.s.) driven by repeated elements and novel gene families across ecological guilds.</title>
        <authorList>
            <consortium name="Lawrence Berkeley National Laboratory"/>
            <person name="Harder C.B."/>
            <person name="Miyauchi S."/>
            <person name="Viragh M."/>
            <person name="Kuo A."/>
            <person name="Thoen E."/>
            <person name="Andreopoulos B."/>
            <person name="Lu D."/>
            <person name="Skrede I."/>
            <person name="Drula E."/>
            <person name="Henrissat B."/>
            <person name="Morin E."/>
            <person name="Kohler A."/>
            <person name="Barry K."/>
            <person name="LaButti K."/>
            <person name="Morin E."/>
            <person name="Salamov A."/>
            <person name="Lipzen A."/>
            <person name="Mereny Z."/>
            <person name="Hegedus B."/>
            <person name="Baldrian P."/>
            <person name="Stursova M."/>
            <person name="Weitz H."/>
            <person name="Taylor A."/>
            <person name="Grigoriev I.V."/>
            <person name="Nagy L.G."/>
            <person name="Martin F."/>
            <person name="Kauserud H."/>
        </authorList>
    </citation>
    <scope>NUCLEOTIDE SEQUENCE</scope>
    <source>
        <strain evidence="1">CBHHK188m</strain>
    </source>
</reference>
<feature type="non-terminal residue" evidence="1">
    <location>
        <position position="104"/>
    </location>
</feature>
<protein>
    <submittedName>
        <fullName evidence="1">Uncharacterized protein</fullName>
    </submittedName>
</protein>
<sequence>MHCVSVLLLNHDLNPGQTQHFQNWDPVQLISILLAVTMHLLSQLSIPSSAFLLSVLRLVIVAVFKTFAIPDSRADAILNGIPSDVRTAMRRLEIDPETTTFACC</sequence>
<dbReference type="Proteomes" id="UP001215280">
    <property type="component" value="Unassembled WGS sequence"/>
</dbReference>